<protein>
    <submittedName>
        <fullName evidence="1">Uncharacterized protein</fullName>
    </submittedName>
</protein>
<keyword evidence="2" id="KW-1185">Reference proteome</keyword>
<name>A0ACC2K356_PERAE</name>
<dbReference type="EMBL" id="CM056820">
    <property type="protein sequence ID" value="KAJ8615514.1"/>
    <property type="molecule type" value="Genomic_DNA"/>
</dbReference>
<gene>
    <name evidence="1" type="ORF">MRB53_034886</name>
</gene>
<evidence type="ECO:0000313" key="2">
    <source>
        <dbReference type="Proteomes" id="UP001234297"/>
    </source>
</evidence>
<sequence>MAILLSLLFFAASFSFLLLKLNEKKAKKANLPPSPPKLPIIGNLHQLGTLPHRSLGSLASIHGPLMLLHLGQIPTLVVSSAKMAEEIMKTHDLIFASRPAITPARRIFYDCTDVVFAPYGEYWRQLRKVCVLELLSIKRVDSYRWIREEEVGLMIERISQSCSMGTGVNLSELLLSVSSGTTTRVAFGKKYEGEEEERKNKFADLAAELTTLMGSFFVGDYFPWLAWVDFLTGMGGKLKRSFQELDAFVDQVIDDHLVNREVNGSDGVEQKDFVDVLLHLQKDSPLGVQLTKSNLKAVILDIFSGGTDTTAVTLEWAMAELIKHPVAMEKAQAEVRRVVGEKAKVEEEDLRQLHYLKLIIKETLRFHPVAPLLVPRESTRDVVIRGYHIPAKTRVFVNAWAIGRDPVSWENAEEFCPERFAHNSVDFKGQDFELIPFGAGRRICPGIAFGISSVELALANLLYWFNWEFPKGLTKDNLDMSEAPGLTAHMKCPLQLVPKHHFCLN</sequence>
<accession>A0ACC2K356</accession>
<reference evidence="1 2" key="1">
    <citation type="journal article" date="2022" name="Hortic Res">
        <title>A haplotype resolved chromosomal level avocado genome allows analysis of novel avocado genes.</title>
        <authorList>
            <person name="Nath O."/>
            <person name="Fletcher S.J."/>
            <person name="Hayward A."/>
            <person name="Shaw L.M."/>
            <person name="Masouleh A.K."/>
            <person name="Furtado A."/>
            <person name="Henry R.J."/>
            <person name="Mitter N."/>
        </authorList>
    </citation>
    <scope>NUCLEOTIDE SEQUENCE [LARGE SCALE GENOMIC DNA]</scope>
    <source>
        <strain evidence="2">cv. Hass</strain>
    </source>
</reference>
<comment type="caution">
    <text evidence="1">The sequence shown here is derived from an EMBL/GenBank/DDBJ whole genome shotgun (WGS) entry which is preliminary data.</text>
</comment>
<organism evidence="1 2">
    <name type="scientific">Persea americana</name>
    <name type="common">Avocado</name>
    <dbReference type="NCBI Taxonomy" id="3435"/>
    <lineage>
        <taxon>Eukaryota</taxon>
        <taxon>Viridiplantae</taxon>
        <taxon>Streptophyta</taxon>
        <taxon>Embryophyta</taxon>
        <taxon>Tracheophyta</taxon>
        <taxon>Spermatophyta</taxon>
        <taxon>Magnoliopsida</taxon>
        <taxon>Magnoliidae</taxon>
        <taxon>Laurales</taxon>
        <taxon>Lauraceae</taxon>
        <taxon>Persea</taxon>
    </lineage>
</organism>
<evidence type="ECO:0000313" key="1">
    <source>
        <dbReference type="EMBL" id="KAJ8615514.1"/>
    </source>
</evidence>
<proteinExistence type="predicted"/>
<dbReference type="Proteomes" id="UP001234297">
    <property type="component" value="Chromosome 12"/>
</dbReference>